<evidence type="ECO:0000256" key="1">
    <source>
        <dbReference type="SAM" id="SignalP"/>
    </source>
</evidence>
<proteinExistence type="predicted"/>
<protein>
    <recommendedName>
        <fullName evidence="4">SIMPL domain-containing protein</fullName>
    </recommendedName>
</protein>
<dbReference type="InterPro" id="IPR052022">
    <property type="entry name" value="26kDa_periplasmic_antigen"/>
</dbReference>
<sequence length="242" mass="25209">MLLRTVLLALSLSTPVLSAAAQTPPAPTPTANTTVLSVAATGEVSRRPDLALLSAGVITQAADANTAMRDNAVRMDKVMTALRAAGIEGRDVQTSGITLNPQYRYGDNQPPTIIGYQASNTVNVKVRDLARLGRVLDTLVAQGANQINGPSFTIEKPEAAMADARRVAVQKAQAMARTYADALGLKVLRVVSLNEGGSNLPRPLPGMAKLASMPAMAEADTAVAPGENTVSVTLEAVFELGH</sequence>
<reference evidence="3" key="1">
    <citation type="submission" date="2016-11" db="EMBL/GenBank/DDBJ databases">
        <authorList>
            <person name="Varghese N."/>
            <person name="Submissions S."/>
        </authorList>
    </citation>
    <scope>NUCLEOTIDE SEQUENCE [LARGE SCALE GENOMIC DNA]</scope>
    <source>
        <strain evidence="3">DSM 14834</strain>
    </source>
</reference>
<dbReference type="Pfam" id="PF04402">
    <property type="entry name" value="SIMPL"/>
    <property type="match status" value="1"/>
</dbReference>
<dbReference type="STRING" id="213588.SAMN02745204_00062"/>
<dbReference type="Gene3D" id="3.30.70.2970">
    <property type="entry name" value="Protein of unknown function (DUF541), domain 2"/>
    <property type="match status" value="1"/>
</dbReference>
<dbReference type="AlphaFoldDB" id="A0A1M4S5R5"/>
<evidence type="ECO:0008006" key="4">
    <source>
        <dbReference type="Google" id="ProtNLM"/>
    </source>
</evidence>
<dbReference type="PANTHER" id="PTHR34387:SF1">
    <property type="entry name" value="PERIPLASMIC IMMUNOGENIC PROTEIN"/>
    <property type="match status" value="1"/>
</dbReference>
<dbReference type="PANTHER" id="PTHR34387">
    <property type="entry name" value="SLR1258 PROTEIN"/>
    <property type="match status" value="1"/>
</dbReference>
<feature type="signal peptide" evidence="1">
    <location>
        <begin position="1"/>
        <end position="19"/>
    </location>
</feature>
<evidence type="ECO:0000313" key="2">
    <source>
        <dbReference type="EMBL" id="SHE27529.1"/>
    </source>
</evidence>
<accession>A0A1M4S5R5</accession>
<feature type="chain" id="PRO_5012070014" description="SIMPL domain-containing protein" evidence="1">
    <location>
        <begin position="20"/>
        <end position="242"/>
    </location>
</feature>
<dbReference type="Proteomes" id="UP000242857">
    <property type="component" value="Unassembled WGS sequence"/>
</dbReference>
<keyword evidence="1" id="KW-0732">Signal</keyword>
<keyword evidence="3" id="KW-1185">Reference proteome</keyword>
<dbReference type="GO" id="GO:0006974">
    <property type="term" value="P:DNA damage response"/>
    <property type="evidence" value="ECO:0007669"/>
    <property type="project" value="TreeGrafter"/>
</dbReference>
<dbReference type="Gene3D" id="3.30.110.170">
    <property type="entry name" value="Protein of unknown function (DUF541), domain 1"/>
    <property type="match status" value="1"/>
</dbReference>
<dbReference type="EMBL" id="FQUK01000001">
    <property type="protein sequence ID" value="SHE27529.1"/>
    <property type="molecule type" value="Genomic_DNA"/>
</dbReference>
<name>A0A1M4S5R5_9GAMM</name>
<organism evidence="2 3">
    <name type="scientific">Thermomonas hydrothermalis</name>
    <dbReference type="NCBI Taxonomy" id="213588"/>
    <lineage>
        <taxon>Bacteria</taxon>
        <taxon>Pseudomonadati</taxon>
        <taxon>Pseudomonadota</taxon>
        <taxon>Gammaproteobacteria</taxon>
        <taxon>Lysobacterales</taxon>
        <taxon>Lysobacteraceae</taxon>
        <taxon>Thermomonas</taxon>
    </lineage>
</organism>
<evidence type="ECO:0000313" key="3">
    <source>
        <dbReference type="Proteomes" id="UP000242857"/>
    </source>
</evidence>
<dbReference type="InterPro" id="IPR007497">
    <property type="entry name" value="SIMPL/DUF541"/>
</dbReference>
<gene>
    <name evidence="2" type="ORF">SAMN02745204_00062</name>
</gene>